<evidence type="ECO:0000256" key="4">
    <source>
        <dbReference type="ARBA" id="ARBA00023033"/>
    </source>
</evidence>
<dbReference type="Pfam" id="PF01494">
    <property type="entry name" value="FAD_binding_3"/>
    <property type="match status" value="1"/>
</dbReference>
<reference evidence="6 7" key="1">
    <citation type="submission" date="2018-08" db="EMBL/GenBank/DDBJ databases">
        <title>Genomic Encyclopedia of Type Strains, Phase III (KMG-III): the genomes of soil and plant-associated and newly described type strains.</title>
        <authorList>
            <person name="Whitman W."/>
        </authorList>
    </citation>
    <scope>NUCLEOTIDE SEQUENCE [LARGE SCALE GENOMIC DNA]</scope>
    <source>
        <strain evidence="6 7">CGMCC 1.10966</strain>
    </source>
</reference>
<sequence length="223" mass="24134">MVHDKTNEQPKIAIIGGGPGGLTLALILQKHGLASTIYEREALDANASRGGSLDIHEDSGQWALKEAGLLEQFHALARYEGEDFRLFDKRGTIYMDDVADAEVSVGGRPEIDRGTLCDLLLDALDPGISAIRYGHKLLEAVPLADGRHELHFENGHNVKADLVIGADGAFSRVRPLLTDAAAAYSGLTMIELHVNAAEHPEVARSMRAAKCSPWTTTRRFSVS</sequence>
<name>A0A3D9R194_9BACL</name>
<dbReference type="SUPFAM" id="SSF51905">
    <property type="entry name" value="FAD/NAD(P)-binding domain"/>
    <property type="match status" value="1"/>
</dbReference>
<evidence type="ECO:0000313" key="7">
    <source>
        <dbReference type="Proteomes" id="UP000256304"/>
    </source>
</evidence>
<dbReference type="PANTHER" id="PTHR46972">
    <property type="entry name" value="MONOOXYGENASE ASQM-RELATED"/>
    <property type="match status" value="1"/>
</dbReference>
<dbReference type="Proteomes" id="UP000256304">
    <property type="component" value="Unassembled WGS sequence"/>
</dbReference>
<evidence type="ECO:0000256" key="3">
    <source>
        <dbReference type="ARBA" id="ARBA00023002"/>
    </source>
</evidence>
<dbReference type="InterPro" id="IPR036188">
    <property type="entry name" value="FAD/NAD-bd_sf"/>
</dbReference>
<evidence type="ECO:0000259" key="5">
    <source>
        <dbReference type="Pfam" id="PF01494"/>
    </source>
</evidence>
<dbReference type="Gene3D" id="3.50.50.60">
    <property type="entry name" value="FAD/NAD(P)-binding domain"/>
    <property type="match status" value="1"/>
</dbReference>
<comment type="caution">
    <text evidence="6">The sequence shown here is derived from an EMBL/GenBank/DDBJ whole genome shotgun (WGS) entry which is preliminary data.</text>
</comment>
<evidence type="ECO:0000256" key="1">
    <source>
        <dbReference type="ARBA" id="ARBA00022630"/>
    </source>
</evidence>
<dbReference type="GO" id="GO:0004497">
    <property type="term" value="F:monooxygenase activity"/>
    <property type="evidence" value="ECO:0007669"/>
    <property type="project" value="UniProtKB-KW"/>
</dbReference>
<dbReference type="GO" id="GO:0071949">
    <property type="term" value="F:FAD binding"/>
    <property type="evidence" value="ECO:0007669"/>
    <property type="project" value="InterPro"/>
</dbReference>
<dbReference type="InterPro" id="IPR002938">
    <property type="entry name" value="FAD-bd"/>
</dbReference>
<organism evidence="6 7">
    <name type="scientific">Paenibacillus taihuensis</name>
    <dbReference type="NCBI Taxonomy" id="1156355"/>
    <lineage>
        <taxon>Bacteria</taxon>
        <taxon>Bacillati</taxon>
        <taxon>Bacillota</taxon>
        <taxon>Bacilli</taxon>
        <taxon>Bacillales</taxon>
        <taxon>Paenibacillaceae</taxon>
        <taxon>Paenibacillus</taxon>
    </lineage>
</organism>
<keyword evidence="1" id="KW-0285">Flavoprotein</keyword>
<proteinExistence type="predicted"/>
<keyword evidence="2" id="KW-0274">FAD</keyword>
<protein>
    <submittedName>
        <fullName evidence="6">FAD binding domain-containing protein</fullName>
    </submittedName>
</protein>
<accession>A0A3D9R194</accession>
<dbReference type="AlphaFoldDB" id="A0A3D9R194"/>
<keyword evidence="3" id="KW-0560">Oxidoreductase</keyword>
<keyword evidence="7" id="KW-1185">Reference proteome</keyword>
<keyword evidence="4" id="KW-0503">Monooxygenase</keyword>
<evidence type="ECO:0000256" key="2">
    <source>
        <dbReference type="ARBA" id="ARBA00022827"/>
    </source>
</evidence>
<gene>
    <name evidence="6" type="ORF">A8990_13950</name>
</gene>
<dbReference type="PRINTS" id="PR00420">
    <property type="entry name" value="RNGMNOXGNASE"/>
</dbReference>
<dbReference type="PANTHER" id="PTHR46972:SF1">
    <property type="entry name" value="FAD DEPENDENT OXIDOREDUCTASE DOMAIN-CONTAINING PROTEIN"/>
    <property type="match status" value="1"/>
</dbReference>
<evidence type="ECO:0000313" key="6">
    <source>
        <dbReference type="EMBL" id="REE68061.1"/>
    </source>
</evidence>
<feature type="domain" description="FAD-binding" evidence="5">
    <location>
        <begin position="11"/>
        <end position="187"/>
    </location>
</feature>
<dbReference type="EMBL" id="QTTN01000039">
    <property type="protein sequence ID" value="REE68061.1"/>
    <property type="molecule type" value="Genomic_DNA"/>
</dbReference>